<dbReference type="Gene3D" id="3.30.497.10">
    <property type="entry name" value="Antithrombin, subunit I, domain 2"/>
    <property type="match status" value="1"/>
</dbReference>
<dbReference type="HOGENOM" id="CLU_2565001_0_0_1"/>
<protein>
    <submittedName>
        <fullName evidence="4">Uncharacterized protein</fullName>
    </submittedName>
</protein>
<dbReference type="GO" id="GO:0004867">
    <property type="term" value="F:serine-type endopeptidase inhibitor activity"/>
    <property type="evidence" value="ECO:0007669"/>
    <property type="project" value="UniProtKB-KW"/>
</dbReference>
<evidence type="ECO:0000256" key="1">
    <source>
        <dbReference type="ARBA" id="ARBA00022690"/>
    </source>
</evidence>
<keyword evidence="5" id="KW-1185">Reference proteome</keyword>
<dbReference type="Proteomes" id="UP000015102">
    <property type="component" value="Unassembled WGS sequence"/>
</dbReference>
<evidence type="ECO:0000256" key="3">
    <source>
        <dbReference type="SAM" id="SignalP"/>
    </source>
</evidence>
<evidence type="ECO:0000313" key="5">
    <source>
        <dbReference type="Proteomes" id="UP000015102"/>
    </source>
</evidence>
<dbReference type="STRING" id="36166.T1GMY9"/>
<evidence type="ECO:0000313" key="4">
    <source>
        <dbReference type="EnsemblMetazoa" id="MESCA004926-PA"/>
    </source>
</evidence>
<proteinExistence type="predicted"/>
<feature type="signal peptide" evidence="3">
    <location>
        <begin position="1"/>
        <end position="20"/>
    </location>
</feature>
<keyword evidence="3" id="KW-0732">Signal</keyword>
<dbReference type="EMBL" id="CAQQ02151456">
    <property type="status" value="NOT_ANNOTATED_CDS"/>
    <property type="molecule type" value="Genomic_DNA"/>
</dbReference>
<evidence type="ECO:0000256" key="2">
    <source>
        <dbReference type="ARBA" id="ARBA00022900"/>
    </source>
</evidence>
<reference evidence="4" key="2">
    <citation type="submission" date="2015-06" db="UniProtKB">
        <authorList>
            <consortium name="EnsemblMetazoa"/>
        </authorList>
    </citation>
    <scope>IDENTIFICATION</scope>
</reference>
<dbReference type="AlphaFoldDB" id="T1GMY9"/>
<sequence>MEVVNYLLFITVLTIHQIAGLPSDESTFNYVSTASQIIATNLLKHHKSETTNNVFSPLAVADILAILAEGSEGKTFEEFSSV</sequence>
<reference evidence="5" key="1">
    <citation type="submission" date="2013-02" db="EMBL/GenBank/DDBJ databases">
        <authorList>
            <person name="Hughes D."/>
        </authorList>
    </citation>
    <scope>NUCLEOTIDE SEQUENCE</scope>
    <source>
        <strain>Durham</strain>
        <strain evidence="5">NC isolate 2 -- Noor lab</strain>
    </source>
</reference>
<keyword evidence="2" id="KW-0722">Serine protease inhibitor</keyword>
<dbReference type="InterPro" id="IPR042178">
    <property type="entry name" value="Serpin_sf_1"/>
</dbReference>
<keyword evidence="1" id="KW-0646">Protease inhibitor</keyword>
<dbReference type="InterPro" id="IPR036186">
    <property type="entry name" value="Serpin_sf"/>
</dbReference>
<feature type="chain" id="PRO_5004588411" evidence="3">
    <location>
        <begin position="21"/>
        <end position="82"/>
    </location>
</feature>
<organism evidence="4 5">
    <name type="scientific">Megaselia scalaris</name>
    <name type="common">Humpbacked fly</name>
    <name type="synonym">Phora scalaris</name>
    <dbReference type="NCBI Taxonomy" id="36166"/>
    <lineage>
        <taxon>Eukaryota</taxon>
        <taxon>Metazoa</taxon>
        <taxon>Ecdysozoa</taxon>
        <taxon>Arthropoda</taxon>
        <taxon>Hexapoda</taxon>
        <taxon>Insecta</taxon>
        <taxon>Pterygota</taxon>
        <taxon>Neoptera</taxon>
        <taxon>Endopterygota</taxon>
        <taxon>Diptera</taxon>
        <taxon>Brachycera</taxon>
        <taxon>Muscomorpha</taxon>
        <taxon>Platypezoidea</taxon>
        <taxon>Phoridae</taxon>
        <taxon>Megaseliini</taxon>
        <taxon>Megaselia</taxon>
    </lineage>
</organism>
<name>T1GMY9_MEGSC</name>
<dbReference type="EnsemblMetazoa" id="MESCA004926-RA">
    <property type="protein sequence ID" value="MESCA004926-PA"/>
    <property type="gene ID" value="MESCA004926"/>
</dbReference>
<accession>T1GMY9</accession>
<dbReference type="SUPFAM" id="SSF56574">
    <property type="entry name" value="Serpins"/>
    <property type="match status" value="1"/>
</dbReference>